<keyword evidence="4" id="KW-1278">Translocase</keyword>
<dbReference type="AlphaFoldDB" id="A0A081C1K4"/>
<dbReference type="EMBL" id="DF820467">
    <property type="protein sequence ID" value="GAK58459.1"/>
    <property type="molecule type" value="Genomic_DNA"/>
</dbReference>
<feature type="transmembrane region" description="Helical" evidence="8">
    <location>
        <begin position="344"/>
        <end position="371"/>
    </location>
</feature>
<evidence type="ECO:0000256" key="7">
    <source>
        <dbReference type="PIRNR" id="PIRNR015658"/>
    </source>
</evidence>
<evidence type="ECO:0000256" key="2">
    <source>
        <dbReference type="ARBA" id="ARBA00022475"/>
    </source>
</evidence>
<dbReference type="GO" id="GO:0005886">
    <property type="term" value="C:plasma membrane"/>
    <property type="evidence" value="ECO:0007669"/>
    <property type="project" value="UniProtKB-SubCell"/>
</dbReference>
<evidence type="ECO:0000256" key="5">
    <source>
        <dbReference type="ARBA" id="ARBA00022989"/>
    </source>
</evidence>
<evidence type="ECO:0000256" key="4">
    <source>
        <dbReference type="ARBA" id="ARBA00022967"/>
    </source>
</evidence>
<feature type="transmembrane region" description="Helical" evidence="8">
    <location>
        <begin position="45"/>
        <end position="65"/>
    </location>
</feature>
<accession>A0A081C1K4</accession>
<evidence type="ECO:0000313" key="9">
    <source>
        <dbReference type="EMBL" id="GAK58459.1"/>
    </source>
</evidence>
<keyword evidence="3 8" id="KW-0812">Transmembrane</keyword>
<proteinExistence type="predicted"/>
<feature type="transmembrane region" description="Helical" evidence="8">
    <location>
        <begin position="207"/>
        <end position="233"/>
    </location>
</feature>
<keyword evidence="7" id="KW-0813">Transport</keyword>
<feature type="transmembrane region" description="Helical" evidence="8">
    <location>
        <begin position="253"/>
        <end position="276"/>
    </location>
</feature>
<feature type="transmembrane region" description="Helical" evidence="8">
    <location>
        <begin position="117"/>
        <end position="140"/>
    </location>
</feature>
<dbReference type="GO" id="GO:0006814">
    <property type="term" value="P:sodium ion transport"/>
    <property type="evidence" value="ECO:0007669"/>
    <property type="project" value="UniProtKB-UniRule"/>
</dbReference>
<keyword evidence="7" id="KW-0406">Ion transport</keyword>
<keyword evidence="6 7" id="KW-0472">Membrane</keyword>
<dbReference type="PIRSF" id="PIRSF015658">
    <property type="entry name" value="MmdB_OadB"/>
    <property type="match status" value="1"/>
</dbReference>
<gene>
    <name evidence="9" type="ORF">U27_05433</name>
</gene>
<keyword evidence="7" id="KW-0915">Sodium</keyword>
<dbReference type="eggNOG" id="COG1883">
    <property type="taxonomic scope" value="Bacteria"/>
</dbReference>
<protein>
    <submittedName>
        <fullName evidence="9">Sodium ion-translocating decarboxylase, beta subunit</fullName>
    </submittedName>
</protein>
<organism evidence="9">
    <name type="scientific">Vecturithrix granuli</name>
    <dbReference type="NCBI Taxonomy" id="1499967"/>
    <lineage>
        <taxon>Bacteria</taxon>
        <taxon>Candidatus Moduliflexota</taxon>
        <taxon>Candidatus Vecturitrichia</taxon>
        <taxon>Candidatus Vecturitrichales</taxon>
        <taxon>Candidatus Vecturitrichaceae</taxon>
        <taxon>Candidatus Vecturithrix</taxon>
    </lineage>
</organism>
<feature type="transmembrane region" description="Helical" evidence="8">
    <location>
        <begin position="85"/>
        <end position="110"/>
    </location>
</feature>
<comment type="subcellular location">
    <subcellularLocation>
        <location evidence="1">Cell membrane</location>
        <topology evidence="1">Multi-pass membrane protein</topology>
    </subcellularLocation>
</comment>
<dbReference type="Pfam" id="PF03977">
    <property type="entry name" value="OAD_beta"/>
    <property type="match status" value="1"/>
</dbReference>
<evidence type="ECO:0000256" key="6">
    <source>
        <dbReference type="ARBA" id="ARBA00023136"/>
    </source>
</evidence>
<keyword evidence="5 8" id="KW-1133">Transmembrane helix</keyword>
<evidence type="ECO:0000256" key="3">
    <source>
        <dbReference type="ARBA" id="ARBA00022692"/>
    </source>
</evidence>
<dbReference type="GO" id="GO:0016829">
    <property type="term" value="F:lyase activity"/>
    <property type="evidence" value="ECO:0007669"/>
    <property type="project" value="InterPro"/>
</dbReference>
<dbReference type="STRING" id="1499967.U27_05433"/>
<feature type="transmembrane region" description="Helical" evidence="8">
    <location>
        <begin position="20"/>
        <end position="38"/>
    </location>
</feature>
<evidence type="ECO:0000256" key="8">
    <source>
        <dbReference type="SAM" id="Phobius"/>
    </source>
</evidence>
<sequence>MYVLTKILEIFTQSGYGSLTWGNMIMLVIGAVLLYLAIVKRFEPLLLLPIAFGSILVNLPLSGIMEEHGFLYYLHFGTKHELFPILIFMGVGAMTDFGPLLANPITLLLGAAAQGGVFVAMLGAVVLGFPLKAASAIGIIGGADGPTSIYMAAKMSPEYLGAIAVASYSYMSLVPLIQPPIIKLFTKPEDRKIVMQQLRPVSQAQKILFPIVSTVLVGLLLPPVVPLLGSLMFGNLLRESLVTNRLSDTAQNAMINIVTIFLGLTVGGTMDATSFLQIDTLKIIFLGLVAFAFGTAAGVGLGNVMCRLSGGKINPMIGAAGVSAVPMAARVVQRIGQKENPANFLLMHAMGPNVAGVIGTAVAAGVFISLLQ</sequence>
<dbReference type="InterPro" id="IPR005661">
    <property type="entry name" value="OadB_MmdB"/>
</dbReference>
<dbReference type="Proteomes" id="UP000030661">
    <property type="component" value="Unassembled WGS sequence"/>
</dbReference>
<feature type="transmembrane region" description="Helical" evidence="8">
    <location>
        <begin position="160"/>
        <end position="186"/>
    </location>
</feature>
<name>A0A081C1K4_VECG1</name>
<evidence type="ECO:0000313" key="10">
    <source>
        <dbReference type="Proteomes" id="UP000030661"/>
    </source>
</evidence>
<dbReference type="PANTHER" id="PTHR35806">
    <property type="entry name" value="OXALOACETATE DECARBOXYLASE BETA CHAIN 2"/>
    <property type="match status" value="1"/>
</dbReference>
<keyword evidence="10" id="KW-1185">Reference proteome</keyword>
<dbReference type="HOGENOM" id="CLU_036168_0_0_0"/>
<keyword evidence="7" id="KW-0739">Sodium transport</keyword>
<dbReference type="NCBIfam" id="TIGR01109">
    <property type="entry name" value="Na_pump_decarbB"/>
    <property type="match status" value="1"/>
</dbReference>
<dbReference type="PANTHER" id="PTHR35806:SF1">
    <property type="entry name" value="OXALOACETATE DECARBOXYLASE BETA CHAIN 2"/>
    <property type="match status" value="1"/>
</dbReference>
<feature type="transmembrane region" description="Helical" evidence="8">
    <location>
        <begin position="283"/>
        <end position="301"/>
    </location>
</feature>
<keyword evidence="2 7" id="KW-1003">Cell membrane</keyword>
<reference evidence="9" key="1">
    <citation type="journal article" date="2015" name="PeerJ">
        <title>First genomic representation of candidate bacterial phylum KSB3 points to enhanced environmental sensing as a trigger of wastewater bulking.</title>
        <authorList>
            <person name="Sekiguchi Y."/>
            <person name="Ohashi A."/>
            <person name="Parks D.H."/>
            <person name="Yamauchi T."/>
            <person name="Tyson G.W."/>
            <person name="Hugenholtz P."/>
        </authorList>
    </citation>
    <scope>NUCLEOTIDE SEQUENCE [LARGE SCALE GENOMIC DNA]</scope>
</reference>
<evidence type="ECO:0000256" key="1">
    <source>
        <dbReference type="ARBA" id="ARBA00004651"/>
    </source>
</evidence>